<dbReference type="AlphaFoldDB" id="A0A1Y5NW41"/>
<proteinExistence type="predicted"/>
<name>A0A1Y5NW41_9MYCO</name>
<accession>A0A1Y5NW41</accession>
<sequence length="321" mass="33079">MKALIDFDGARVFAIPARDSYRGFAACEGMLIEGPQGWGEFCPPRDSDDLTAARWLTAAIEGGTVGWPDPVRGRVAVAVVVPAVHPQDAAAIAAASGCRAAEVHLSGQPEDVARLEAVRAVLGPAAAIRCVADYAWDVDTAIAVIPVLDRAAGGLEFVQLGFAMAAELAAVRRRVDVRLAVDVSNVGTDGTALPEAADLAVLTVGPLGGVRRALRFAERTDLPCVVSAASGASETSIGLAGGLALAGALPEVPFACGLGTAAVLAGDIVSPGRALIPVDGYLPVAPMAPAPDPARVAEFSLDDAERITWWRRRLGVVRQLL</sequence>
<dbReference type="Pfam" id="PF13378">
    <property type="entry name" value="MR_MLE_C"/>
    <property type="match status" value="1"/>
</dbReference>
<dbReference type="EMBL" id="FLQS01000001">
    <property type="protein sequence ID" value="SBS70672.1"/>
    <property type="molecule type" value="Genomic_DNA"/>
</dbReference>
<dbReference type="Pfam" id="PF18374">
    <property type="entry name" value="Enolase_like_N"/>
    <property type="match status" value="1"/>
</dbReference>
<dbReference type="InterPro" id="IPR036849">
    <property type="entry name" value="Enolase-like_C_sf"/>
</dbReference>
<evidence type="ECO:0000259" key="1">
    <source>
        <dbReference type="Pfam" id="PF13378"/>
    </source>
</evidence>
<organism evidence="2">
    <name type="scientific">uncultured Mycobacterium sp</name>
    <dbReference type="NCBI Taxonomy" id="171292"/>
    <lineage>
        <taxon>Bacteria</taxon>
        <taxon>Bacillati</taxon>
        <taxon>Actinomycetota</taxon>
        <taxon>Actinomycetes</taxon>
        <taxon>Mycobacteriales</taxon>
        <taxon>Mycobacteriaceae</taxon>
        <taxon>Mycobacterium</taxon>
        <taxon>environmental samples</taxon>
    </lineage>
</organism>
<dbReference type="SUPFAM" id="SSF51604">
    <property type="entry name" value="Enolase C-terminal domain-like"/>
    <property type="match status" value="1"/>
</dbReference>
<protein>
    <submittedName>
        <fullName evidence="2">Mandelate racemase/muconate lactonizing protein</fullName>
    </submittedName>
</protein>
<reference evidence="2" key="1">
    <citation type="submission" date="2016-03" db="EMBL/GenBank/DDBJ databases">
        <authorList>
            <person name="Ploux O."/>
        </authorList>
    </citation>
    <scope>NUCLEOTIDE SEQUENCE</scope>
    <source>
        <strain evidence="2">UC10</strain>
    </source>
</reference>
<dbReference type="Gene3D" id="3.20.20.120">
    <property type="entry name" value="Enolase-like C-terminal domain"/>
    <property type="match status" value="1"/>
</dbReference>
<dbReference type="InterPro" id="IPR029065">
    <property type="entry name" value="Enolase_C-like"/>
</dbReference>
<gene>
    <name evidence="2" type="ORF">MHPYR_10258</name>
</gene>
<feature type="domain" description="Enolase C-terminal" evidence="1">
    <location>
        <begin position="89"/>
        <end position="269"/>
    </location>
</feature>
<evidence type="ECO:0000313" key="2">
    <source>
        <dbReference type="EMBL" id="SBS70672.1"/>
    </source>
</evidence>